<dbReference type="AlphaFoldDB" id="A0A5C1AA77"/>
<evidence type="ECO:0000313" key="3">
    <source>
        <dbReference type="Proteomes" id="UP000324974"/>
    </source>
</evidence>
<dbReference type="Proteomes" id="UP000324974">
    <property type="component" value="Chromosome"/>
</dbReference>
<name>A0A5C1AA77_9BACT</name>
<dbReference type="KEGG" id="lrs:PX52LOC_00886"/>
<feature type="region of interest" description="Disordered" evidence="1">
    <location>
        <begin position="1"/>
        <end position="34"/>
    </location>
</feature>
<evidence type="ECO:0000313" key="2">
    <source>
        <dbReference type="EMBL" id="QEL14024.1"/>
    </source>
</evidence>
<protein>
    <submittedName>
        <fullName evidence="2">Uncharacterized protein</fullName>
    </submittedName>
</protein>
<evidence type="ECO:0000256" key="1">
    <source>
        <dbReference type="SAM" id="MobiDB-lite"/>
    </source>
</evidence>
<accession>A0A5C1AA77</accession>
<reference evidence="3" key="1">
    <citation type="submission" date="2019-08" db="EMBL/GenBank/DDBJ databases">
        <title>Limnoglobus roseus gen. nov., sp. nov., a novel freshwater planctomycete with a giant genome from the family Gemmataceae.</title>
        <authorList>
            <person name="Kulichevskaya I.S."/>
            <person name="Naumoff D.G."/>
            <person name="Miroshnikov K."/>
            <person name="Ivanova A."/>
            <person name="Philippov D.A."/>
            <person name="Hakobyan A."/>
            <person name="Rijpstra I.C."/>
            <person name="Sinninghe Damste J.S."/>
            <person name="Liesack W."/>
            <person name="Dedysh S.N."/>
        </authorList>
    </citation>
    <scope>NUCLEOTIDE SEQUENCE [LARGE SCALE GENOMIC DNA]</scope>
    <source>
        <strain evidence="3">PX52</strain>
    </source>
</reference>
<proteinExistence type="predicted"/>
<keyword evidence="3" id="KW-1185">Reference proteome</keyword>
<gene>
    <name evidence="2" type="ORF">PX52LOC_00886</name>
</gene>
<sequence>MRGGGPPLPNSAVSNQMKAFPLTPTLSPSKPGEREEIHHAAVGVSSFAVGTAVRLNIAATVGAEWSACDDEL</sequence>
<dbReference type="EMBL" id="CP042425">
    <property type="protein sequence ID" value="QEL14024.1"/>
    <property type="molecule type" value="Genomic_DNA"/>
</dbReference>
<organism evidence="2 3">
    <name type="scientific">Limnoglobus roseus</name>
    <dbReference type="NCBI Taxonomy" id="2598579"/>
    <lineage>
        <taxon>Bacteria</taxon>
        <taxon>Pseudomonadati</taxon>
        <taxon>Planctomycetota</taxon>
        <taxon>Planctomycetia</taxon>
        <taxon>Gemmatales</taxon>
        <taxon>Gemmataceae</taxon>
        <taxon>Limnoglobus</taxon>
    </lineage>
</organism>